<proteinExistence type="predicted"/>
<reference evidence="4 5" key="1">
    <citation type="submission" date="2018-10" db="EMBL/GenBank/DDBJ databases">
        <title>Genomic Encyclopedia of Archaeal and Bacterial Type Strains, Phase II (KMG-II): from individual species to whole genera.</title>
        <authorList>
            <person name="Goeker M."/>
        </authorList>
    </citation>
    <scope>NUCLEOTIDE SEQUENCE [LARGE SCALE GENOMIC DNA]</scope>
    <source>
        <strain evidence="4 5">DSM 25230</strain>
    </source>
</reference>
<keyword evidence="5" id="KW-1185">Reference proteome</keyword>
<organism evidence="4 5">
    <name type="scientific">Maribacter vaceletii</name>
    <dbReference type="NCBI Taxonomy" id="1206816"/>
    <lineage>
        <taxon>Bacteria</taxon>
        <taxon>Pseudomonadati</taxon>
        <taxon>Bacteroidota</taxon>
        <taxon>Flavobacteriia</taxon>
        <taxon>Flavobacteriales</taxon>
        <taxon>Flavobacteriaceae</taxon>
        <taxon>Maribacter</taxon>
    </lineage>
</organism>
<dbReference type="Proteomes" id="UP000269412">
    <property type="component" value="Unassembled WGS sequence"/>
</dbReference>
<dbReference type="OrthoDB" id="9799096at2"/>
<evidence type="ECO:0000256" key="2">
    <source>
        <dbReference type="ARBA" id="ARBA00023315"/>
    </source>
</evidence>
<dbReference type="SUPFAM" id="SSF55729">
    <property type="entry name" value="Acyl-CoA N-acyltransferases (Nat)"/>
    <property type="match status" value="1"/>
</dbReference>
<evidence type="ECO:0000259" key="3">
    <source>
        <dbReference type="PROSITE" id="PS51186"/>
    </source>
</evidence>
<dbReference type="InterPro" id="IPR016181">
    <property type="entry name" value="Acyl_CoA_acyltransferase"/>
</dbReference>
<dbReference type="Gene3D" id="3.40.630.30">
    <property type="match status" value="1"/>
</dbReference>
<evidence type="ECO:0000313" key="5">
    <source>
        <dbReference type="Proteomes" id="UP000269412"/>
    </source>
</evidence>
<dbReference type="PANTHER" id="PTHR43072">
    <property type="entry name" value="N-ACETYLTRANSFERASE"/>
    <property type="match status" value="1"/>
</dbReference>
<dbReference type="GO" id="GO:0016747">
    <property type="term" value="F:acyltransferase activity, transferring groups other than amino-acyl groups"/>
    <property type="evidence" value="ECO:0007669"/>
    <property type="project" value="InterPro"/>
</dbReference>
<dbReference type="PANTHER" id="PTHR43072:SF23">
    <property type="entry name" value="UPF0039 PROTEIN C11D3.02C"/>
    <property type="match status" value="1"/>
</dbReference>
<dbReference type="EMBL" id="RBIQ01000007">
    <property type="protein sequence ID" value="RKR14445.1"/>
    <property type="molecule type" value="Genomic_DNA"/>
</dbReference>
<evidence type="ECO:0000256" key="1">
    <source>
        <dbReference type="ARBA" id="ARBA00022679"/>
    </source>
</evidence>
<keyword evidence="1 4" id="KW-0808">Transferase</keyword>
<sequence length="163" mass="18556">MEIHKMVKDNWGAVAKIYKEGIDTHMATFETKVPKYQDWDTSHLQIGRLVMVKEDKVLGWAALSPVSSRCVYGGVAEVSVYIGKEHRGLGIGKLLMRQLILESEIAKIWTLQSGIFPDNIGSITLHKKMGFRYIGKRERIGKLKGVWKDNVLFERRSKIIGIE</sequence>
<accession>A0A495EC44</accession>
<protein>
    <submittedName>
        <fullName evidence="4">Phosphinothricin acetyltransferase</fullName>
    </submittedName>
</protein>
<dbReference type="InterPro" id="IPR000182">
    <property type="entry name" value="GNAT_dom"/>
</dbReference>
<feature type="domain" description="N-acetyltransferase" evidence="3">
    <location>
        <begin position="1"/>
        <end position="149"/>
    </location>
</feature>
<comment type="caution">
    <text evidence="4">The sequence shown here is derived from an EMBL/GenBank/DDBJ whole genome shotgun (WGS) entry which is preliminary data.</text>
</comment>
<dbReference type="RefSeq" id="WP_121063671.1">
    <property type="nucleotide sequence ID" value="NZ_RBIQ01000007.1"/>
</dbReference>
<dbReference type="PROSITE" id="PS51186">
    <property type="entry name" value="GNAT"/>
    <property type="match status" value="1"/>
</dbReference>
<gene>
    <name evidence="4" type="ORF">CLV91_0521</name>
</gene>
<dbReference type="CDD" id="cd04301">
    <property type="entry name" value="NAT_SF"/>
    <property type="match status" value="1"/>
</dbReference>
<name>A0A495EC44_9FLAO</name>
<evidence type="ECO:0000313" key="4">
    <source>
        <dbReference type="EMBL" id="RKR14445.1"/>
    </source>
</evidence>
<dbReference type="Pfam" id="PF00583">
    <property type="entry name" value="Acetyltransf_1"/>
    <property type="match status" value="1"/>
</dbReference>
<dbReference type="AlphaFoldDB" id="A0A495EC44"/>
<keyword evidence="2" id="KW-0012">Acyltransferase</keyword>